<name>A0ACB7IT53_PLECO</name>
<proteinExistence type="predicted"/>
<evidence type="ECO:0000313" key="2">
    <source>
        <dbReference type="Proteomes" id="UP000824881"/>
    </source>
</evidence>
<reference evidence="1 2" key="1">
    <citation type="journal article" date="2021" name="Appl. Environ. Microbiol.">
        <title>Genetic linkage and physical mapping for an oyster mushroom Pleurotus cornucopiae and QTL analysis for the trait cap color.</title>
        <authorList>
            <person name="Zhang Y."/>
            <person name="Gao W."/>
            <person name="Sonnenberg A."/>
            <person name="Chen Q."/>
            <person name="Zhang J."/>
            <person name="Huang C."/>
        </authorList>
    </citation>
    <scope>NUCLEOTIDE SEQUENCE [LARGE SCALE GENOMIC DNA]</scope>
    <source>
        <strain evidence="1">CCMSSC00406</strain>
    </source>
</reference>
<gene>
    <name evidence="1" type="ORF">CCMSSC00406_0008307</name>
</gene>
<protein>
    <submittedName>
        <fullName evidence="1">Uncharacterized protein</fullName>
    </submittedName>
</protein>
<keyword evidence="2" id="KW-1185">Reference proteome</keyword>
<organism evidence="1 2">
    <name type="scientific">Pleurotus cornucopiae</name>
    <name type="common">Cornucopia mushroom</name>
    <dbReference type="NCBI Taxonomy" id="5321"/>
    <lineage>
        <taxon>Eukaryota</taxon>
        <taxon>Fungi</taxon>
        <taxon>Dikarya</taxon>
        <taxon>Basidiomycota</taxon>
        <taxon>Agaricomycotina</taxon>
        <taxon>Agaricomycetes</taxon>
        <taxon>Agaricomycetidae</taxon>
        <taxon>Agaricales</taxon>
        <taxon>Pleurotineae</taxon>
        <taxon>Pleurotaceae</taxon>
        <taxon>Pleurotus</taxon>
    </lineage>
</organism>
<sequence>MSSTIICHCKDCELLTVPGTQESGYPVDRRTWHKHQNASNQAETVGRARAALEARDDILVAAMSSLSTSSNTPNPTGSRRNKVMDQKLKIIGDLQDQITTCHRKLDKLLTPLPSTGPGLMALSKKLQALVLEGVQIETNLRLARKRRHQFSAVKTLYEATEHDLVTYQKALTLAEKHVKRAQQENLAERVRQESDPSYLNTGASVDSQITSHDNSLWCDESDHHFESKLGNIDPILQLWMFMAVACNVSAGMSQNGCRFLLWMTHYIVQTCFLAFTESLDHLPDLFRHMLTTEWPRDVRTARSTFQLDAKETIYAVCPEHTCHMTYAPKSTLTPSGIAIPTYPEYCNAIANKKTGAKCGGKLCRDKKIGNVIAQVPIKPYIVFDFKDWLAGILARPGYETMMDESWSQMKMEDDGRIRSIFQGEILQEFKGPDGRHFSDGGGEGRYVFSLYGDWFNPLSNKLAGKRISCGVMMLACQNIPPHLRHLPENVFIFSIMPGPSEPKYVVNTYLQPLVEVFLLFWDIGVRFSRTFNHRQGRCVMCALVCVVCDLPAARKFGGFSSCTHTFYCAVCLCRLPGSSAPHNPELATDNPELATDNPELATDTCPACDCIKPEHAFGCWNIAEWERRTRYGTLAMAHTYLASPDEATAQSAFDQSGLRYTELLRLPYFDLSRFVVVDSMHNLFLGLLKEHFTNILGYDSKCKGDDDRLYWIIPSAIEPTDDNPFPIKEGEVTSIKKLLAMLQRPFGDRTPDEWISHYRGYHLEALKYVCHGLHLSLEPLNSKKPTRANYANILVTWRAAQSEAPPTDDDNDDTSIIGEVHGKVFSRSDMKALWQDIANTITPSWLTPVPANLGDHTGKLRADQWRTAATAYYPATLARLWSDHAGNLSQPPQKRQRHTELLALTLSLVSAVNIMTSRETSQRHAEAYLQHMTDYYCRLRELFPDYVCHPNHHQAMHLTEYLLLYGPVHGWWTFPMERAIGKLQRISTNYKAGEYELTIGRTWHQRNNLSSLFLKSAEASSQSIQHCASLYESLVTSVTRGSLVGLDGPPSASTASYTLTTRAKSLSTEIRDLFRAHAHGIASIPDKADFLSSLSSNGLRYTTFTKHKGNSLVLVGTGNLFDRHFSAKIEHILKIEGQALNEAWLVVRRFNTPQGVQDPFTDWPFVRAQIIEVEADVKPVLIQSTLLQGHVAMCRTQWGDGVVSIATSLNKSLILSDNGDTDDDMDEN</sequence>
<accession>A0ACB7IT53</accession>
<dbReference type="Proteomes" id="UP000824881">
    <property type="component" value="Unassembled WGS sequence"/>
</dbReference>
<dbReference type="EMBL" id="WQMT02000007">
    <property type="protein sequence ID" value="KAG9221437.1"/>
    <property type="molecule type" value="Genomic_DNA"/>
</dbReference>
<comment type="caution">
    <text evidence="1">The sequence shown here is derived from an EMBL/GenBank/DDBJ whole genome shotgun (WGS) entry which is preliminary data.</text>
</comment>
<evidence type="ECO:0000313" key="1">
    <source>
        <dbReference type="EMBL" id="KAG9221437.1"/>
    </source>
</evidence>